<evidence type="ECO:0000313" key="3">
    <source>
        <dbReference type="Proteomes" id="UP001065174"/>
    </source>
</evidence>
<feature type="transmembrane region" description="Helical" evidence="1">
    <location>
        <begin position="70"/>
        <end position="93"/>
    </location>
</feature>
<feature type="transmembrane region" description="Helical" evidence="1">
    <location>
        <begin position="114"/>
        <end position="132"/>
    </location>
</feature>
<gene>
    <name evidence="2" type="ORF">N6H18_08760</name>
</gene>
<reference evidence="2" key="1">
    <citation type="submission" date="2022-09" db="EMBL/GenBank/DDBJ databases">
        <title>Comparative genomics and taxonomic characterization of three novel marine species of genus Reichenbachiella exhibiting antioxidant and polysaccharide degradation activities.</title>
        <authorList>
            <person name="Muhammad N."/>
            <person name="Lee Y.-J."/>
            <person name="Ko J."/>
            <person name="Kim S.-G."/>
        </authorList>
    </citation>
    <scope>NUCLEOTIDE SEQUENCE</scope>
    <source>
        <strain evidence="2">BKB1-1</strain>
    </source>
</reference>
<organism evidence="2 3">
    <name type="scientific">Reichenbachiella agarivorans</name>
    <dbReference type="NCBI Taxonomy" id="2979464"/>
    <lineage>
        <taxon>Bacteria</taxon>
        <taxon>Pseudomonadati</taxon>
        <taxon>Bacteroidota</taxon>
        <taxon>Cytophagia</taxon>
        <taxon>Cytophagales</taxon>
        <taxon>Reichenbachiellaceae</taxon>
        <taxon>Reichenbachiella</taxon>
    </lineage>
</organism>
<feature type="transmembrane region" description="Helical" evidence="1">
    <location>
        <begin position="138"/>
        <end position="156"/>
    </location>
</feature>
<protein>
    <submittedName>
        <fullName evidence="2">Uncharacterized protein</fullName>
    </submittedName>
</protein>
<feature type="transmembrane region" description="Helical" evidence="1">
    <location>
        <begin position="6"/>
        <end position="26"/>
    </location>
</feature>
<keyword evidence="1" id="KW-1133">Transmembrane helix</keyword>
<keyword evidence="1" id="KW-0812">Transmembrane</keyword>
<feature type="transmembrane region" description="Helical" evidence="1">
    <location>
        <begin position="163"/>
        <end position="182"/>
    </location>
</feature>
<dbReference type="Proteomes" id="UP001065174">
    <property type="component" value="Chromosome"/>
</dbReference>
<evidence type="ECO:0000256" key="1">
    <source>
        <dbReference type="SAM" id="Phobius"/>
    </source>
</evidence>
<accession>A0ABY6CU32</accession>
<dbReference type="RefSeq" id="WP_262311458.1">
    <property type="nucleotide sequence ID" value="NZ_CP106679.1"/>
</dbReference>
<evidence type="ECO:0000313" key="2">
    <source>
        <dbReference type="EMBL" id="UXP34032.1"/>
    </source>
</evidence>
<proteinExistence type="predicted"/>
<dbReference type="EMBL" id="CP106679">
    <property type="protein sequence ID" value="UXP34032.1"/>
    <property type="molecule type" value="Genomic_DNA"/>
</dbReference>
<keyword evidence="1" id="KW-0472">Membrane</keyword>
<feature type="transmembrane region" description="Helical" evidence="1">
    <location>
        <begin position="38"/>
        <end position="58"/>
    </location>
</feature>
<keyword evidence="3" id="KW-1185">Reference proteome</keyword>
<sequence>MEPFEYVVIMTSLILGLAMAQILNGVADMVAHYSKTKFSFAHTILIVIIFFVAIQDWWYSYQYSKQIEVWTIPIVLAILSFPILLFIEARILFPTGSRSQETDMDRYFYENWKWIYSLFAMTIGISILQNVFFSGFTLLDQVPLMIYAGVYLLFIFGDFKNKLFHDVFMVAQLFVWLSFFLLDKTTL</sequence>
<name>A0ABY6CU32_9BACT</name>